<organism evidence="1">
    <name type="scientific">Rhizophora mucronata</name>
    <name type="common">Asiatic mangrove</name>
    <dbReference type="NCBI Taxonomy" id="61149"/>
    <lineage>
        <taxon>Eukaryota</taxon>
        <taxon>Viridiplantae</taxon>
        <taxon>Streptophyta</taxon>
        <taxon>Embryophyta</taxon>
        <taxon>Tracheophyta</taxon>
        <taxon>Spermatophyta</taxon>
        <taxon>Magnoliopsida</taxon>
        <taxon>eudicotyledons</taxon>
        <taxon>Gunneridae</taxon>
        <taxon>Pentapetalae</taxon>
        <taxon>rosids</taxon>
        <taxon>fabids</taxon>
        <taxon>Malpighiales</taxon>
        <taxon>Rhizophoraceae</taxon>
        <taxon>Rhizophora</taxon>
    </lineage>
</organism>
<proteinExistence type="predicted"/>
<accession>A0A2P2M624</accession>
<name>A0A2P2M624_RHIMU</name>
<dbReference type="EMBL" id="GGEC01045163">
    <property type="protein sequence ID" value="MBX25647.1"/>
    <property type="molecule type" value="Transcribed_RNA"/>
</dbReference>
<evidence type="ECO:0000313" key="1">
    <source>
        <dbReference type="EMBL" id="MBX25647.1"/>
    </source>
</evidence>
<sequence>MWVIKEKRSNKKSLNFG</sequence>
<reference evidence="1" key="1">
    <citation type="submission" date="2018-02" db="EMBL/GenBank/DDBJ databases">
        <title>Rhizophora mucronata_Transcriptome.</title>
        <authorList>
            <person name="Meera S.P."/>
            <person name="Sreeshan A."/>
            <person name="Augustine A."/>
        </authorList>
    </citation>
    <scope>NUCLEOTIDE SEQUENCE</scope>
    <source>
        <tissue evidence="1">Leaf</tissue>
    </source>
</reference>
<dbReference type="AlphaFoldDB" id="A0A2P2M624"/>
<protein>
    <submittedName>
        <fullName evidence="1">Uncharacterized protein</fullName>
    </submittedName>
</protein>